<keyword evidence="1" id="KW-1133">Transmembrane helix</keyword>
<evidence type="ECO:0000313" key="4">
    <source>
        <dbReference type="Proteomes" id="UP000289784"/>
    </source>
</evidence>
<protein>
    <submittedName>
        <fullName evidence="3">DUF58 domain-containing protein</fullName>
    </submittedName>
</protein>
<dbReference type="Proteomes" id="UP000289784">
    <property type="component" value="Unassembled WGS sequence"/>
</dbReference>
<dbReference type="EMBL" id="SAWZ01000011">
    <property type="protein sequence ID" value="RXR00912.1"/>
    <property type="molecule type" value="Genomic_DNA"/>
</dbReference>
<dbReference type="PANTHER" id="PTHR34351:SF1">
    <property type="entry name" value="SLR1927 PROTEIN"/>
    <property type="match status" value="1"/>
</dbReference>
<evidence type="ECO:0000259" key="2">
    <source>
        <dbReference type="Pfam" id="PF01882"/>
    </source>
</evidence>
<keyword evidence="1" id="KW-0472">Membrane</keyword>
<feature type="transmembrane region" description="Helical" evidence="1">
    <location>
        <begin position="30"/>
        <end position="53"/>
    </location>
</feature>
<reference evidence="3 4" key="1">
    <citation type="submission" date="2019-01" db="EMBL/GenBank/DDBJ databases">
        <title>Pseudoxanthomonas composti sp. nov., isolated from compost.</title>
        <authorList>
            <person name="Yang G."/>
        </authorList>
    </citation>
    <scope>NUCLEOTIDE SEQUENCE [LARGE SCALE GENOMIC DNA]</scope>
    <source>
        <strain evidence="3 4">GSS15</strain>
    </source>
</reference>
<evidence type="ECO:0000313" key="3">
    <source>
        <dbReference type="EMBL" id="RXR00912.1"/>
    </source>
</evidence>
<organism evidence="3 4">
    <name type="scientific">Pseudoxanthomonas composti</name>
    <dbReference type="NCBI Taxonomy" id="2137479"/>
    <lineage>
        <taxon>Bacteria</taxon>
        <taxon>Pseudomonadati</taxon>
        <taxon>Pseudomonadota</taxon>
        <taxon>Gammaproteobacteria</taxon>
        <taxon>Lysobacterales</taxon>
        <taxon>Lysobacteraceae</taxon>
        <taxon>Pseudoxanthomonas</taxon>
    </lineage>
</organism>
<accession>A0A4Q1JT78</accession>
<dbReference type="OrthoDB" id="5298497at2"/>
<dbReference type="Pfam" id="PF01882">
    <property type="entry name" value="DUF58"/>
    <property type="match status" value="1"/>
</dbReference>
<sequence>MGQRLDAWLARFARPRRRERLPVLLDRRRVYVLPTGFGLFFALLMLAMLGGALNYNNNPALMLCLLLGTTGLASLIAAHLQLSGLRVDTVHAEPVPAGQPLLLQVGLASRDGRVRRGLQLRHGARQSHVPALQQEPVVATIDIPTEVRGLLTLERLHLSTTQPLGLARAWSWVWPEVSLLVYPKAEQQGPPLPEGGGSARQSVLNPAGEDVHHLRPYRPGDPQRAVAWKPSARRDTLMVREFEQPRGVEVMLDWQGLSALPYEQRIQRLAHWVDLAEQQARRYRLALPGQAPLGPSQGPGHRHLCLRALALLPREAPR</sequence>
<feature type="domain" description="DUF58" evidence="2">
    <location>
        <begin position="214"/>
        <end position="252"/>
    </location>
</feature>
<proteinExistence type="predicted"/>
<keyword evidence="4" id="KW-1185">Reference proteome</keyword>
<keyword evidence="1" id="KW-0812">Transmembrane</keyword>
<feature type="transmembrane region" description="Helical" evidence="1">
    <location>
        <begin position="59"/>
        <end position="78"/>
    </location>
</feature>
<dbReference type="RefSeq" id="WP_129472374.1">
    <property type="nucleotide sequence ID" value="NZ_SAWZ01000011.1"/>
</dbReference>
<comment type="caution">
    <text evidence="3">The sequence shown here is derived from an EMBL/GenBank/DDBJ whole genome shotgun (WGS) entry which is preliminary data.</text>
</comment>
<dbReference type="InterPro" id="IPR002881">
    <property type="entry name" value="DUF58"/>
</dbReference>
<dbReference type="AlphaFoldDB" id="A0A4Q1JT78"/>
<name>A0A4Q1JT78_9GAMM</name>
<evidence type="ECO:0000256" key="1">
    <source>
        <dbReference type="SAM" id="Phobius"/>
    </source>
</evidence>
<gene>
    <name evidence="3" type="ORF">EPA99_16650</name>
</gene>
<dbReference type="PANTHER" id="PTHR34351">
    <property type="entry name" value="SLR1927 PROTEIN-RELATED"/>
    <property type="match status" value="1"/>
</dbReference>